<organism evidence="3">
    <name type="scientific">uncultured Chthoniobacterales bacterium</name>
    <dbReference type="NCBI Taxonomy" id="1836801"/>
    <lineage>
        <taxon>Bacteria</taxon>
        <taxon>Pseudomonadati</taxon>
        <taxon>Verrucomicrobiota</taxon>
        <taxon>Spartobacteria</taxon>
        <taxon>Chthoniobacterales</taxon>
        <taxon>environmental samples</taxon>
    </lineage>
</organism>
<dbReference type="InterPro" id="IPR054809">
    <property type="entry name" value="Amuc_1101-like"/>
</dbReference>
<sequence>MAAPPRIVSLNLGSQTVGLAEFRTQANGGLVLVGYRLREIVGDGANEATRNAQITAAIREMMGELQIKGSRVNYSVAAQSVFARFVKLPAVEEEKIERIIEFEAQQNVPFPIEEVVWDYQLVGAGTDEQIQVVLVAIKSDLLEGINAGVEASALQTSIVDVATMALYNAFRYNYSELSDCSVLVDIGARTTNLLFIEPGKVFSRSVPIGGSSISAAIAKEFNEPAVAAEFRKKRDGFVSLGGAYAEPSDPEVARVSKIVRSTMTRLHAELMRSISHYRAQQQGSAPARVFLCGGSASMPYMREFFREKLQLPIEFFNPLRNVSVADTTDAAEVGRAAHVLGELVGLALRSATTCPMELNLRPPTVVRAHELTRRRPFLLLAAACFICGLLGWGFYYARAASVERAAAQRLAEKVDGMRRIAALMEDVRKQTTALDSVATPLIAAANDRTFWTEIIEDLNARLPKEHIWITELVATSGGRPMGAGESRAARAEATPPPTPTPAPSPGRPGAPAVPAEPAIDGIFVRGLYLFNPKQQEVVVDYFRNLVDSPHFAIDPNNQAKVIRPTTPNNTEWAFPYELRLDLKKPVKLP</sequence>
<dbReference type="AlphaFoldDB" id="A0A6J4IAX8"/>
<evidence type="ECO:0000256" key="2">
    <source>
        <dbReference type="SAM" id="Phobius"/>
    </source>
</evidence>
<dbReference type="CDD" id="cd24049">
    <property type="entry name" value="ASKHA_NBD_PilM"/>
    <property type="match status" value="1"/>
</dbReference>
<dbReference type="SUPFAM" id="SSF53067">
    <property type="entry name" value="Actin-like ATPase domain"/>
    <property type="match status" value="2"/>
</dbReference>
<dbReference type="NCBIfam" id="NF045709">
    <property type="entry name" value="Amuc_1101_fam"/>
    <property type="match status" value="1"/>
</dbReference>
<dbReference type="Pfam" id="PF11104">
    <property type="entry name" value="PilM_2"/>
    <property type="match status" value="1"/>
</dbReference>
<keyword evidence="2" id="KW-0472">Membrane</keyword>
<gene>
    <name evidence="3" type="ORF">AVDCRST_MAG42-2025</name>
</gene>
<dbReference type="Gene3D" id="3.30.1490.300">
    <property type="match status" value="1"/>
</dbReference>
<keyword evidence="2" id="KW-0812">Transmembrane</keyword>
<protein>
    <recommendedName>
        <fullName evidence="4">SHS2 domain-containing protein</fullName>
    </recommendedName>
</protein>
<feature type="compositionally biased region" description="Pro residues" evidence="1">
    <location>
        <begin position="494"/>
        <end position="508"/>
    </location>
</feature>
<reference evidence="3" key="1">
    <citation type="submission" date="2020-02" db="EMBL/GenBank/DDBJ databases">
        <authorList>
            <person name="Meier V. D."/>
        </authorList>
    </citation>
    <scope>NUCLEOTIDE SEQUENCE</scope>
    <source>
        <strain evidence="3">AVDCRST_MAG42</strain>
    </source>
</reference>
<dbReference type="PANTHER" id="PTHR32432:SF3">
    <property type="entry name" value="ETHANOLAMINE UTILIZATION PROTEIN EUTJ"/>
    <property type="match status" value="1"/>
</dbReference>
<evidence type="ECO:0000256" key="1">
    <source>
        <dbReference type="SAM" id="MobiDB-lite"/>
    </source>
</evidence>
<dbReference type="PANTHER" id="PTHR32432">
    <property type="entry name" value="CELL DIVISION PROTEIN FTSA-RELATED"/>
    <property type="match status" value="1"/>
</dbReference>
<feature type="region of interest" description="Disordered" evidence="1">
    <location>
        <begin position="478"/>
        <end position="513"/>
    </location>
</feature>
<dbReference type="InterPro" id="IPR043129">
    <property type="entry name" value="ATPase_NBD"/>
</dbReference>
<name>A0A6J4IAX8_9BACT</name>
<dbReference type="InterPro" id="IPR050696">
    <property type="entry name" value="FtsA/MreB"/>
</dbReference>
<dbReference type="InterPro" id="IPR005883">
    <property type="entry name" value="PilM"/>
</dbReference>
<dbReference type="NCBIfam" id="TIGR01175">
    <property type="entry name" value="pilM"/>
    <property type="match status" value="1"/>
</dbReference>
<proteinExistence type="predicted"/>
<feature type="transmembrane region" description="Helical" evidence="2">
    <location>
        <begin position="377"/>
        <end position="397"/>
    </location>
</feature>
<accession>A0A6J4IAX8</accession>
<dbReference type="Gene3D" id="3.30.420.40">
    <property type="match status" value="2"/>
</dbReference>
<evidence type="ECO:0008006" key="4">
    <source>
        <dbReference type="Google" id="ProtNLM"/>
    </source>
</evidence>
<evidence type="ECO:0000313" key="3">
    <source>
        <dbReference type="EMBL" id="CAA9246962.1"/>
    </source>
</evidence>
<keyword evidence="2" id="KW-1133">Transmembrane helix</keyword>
<dbReference type="EMBL" id="CADCTA010000075">
    <property type="protein sequence ID" value="CAA9246962.1"/>
    <property type="molecule type" value="Genomic_DNA"/>
</dbReference>